<organism evidence="3">
    <name type="scientific">Schistocephalus solidus</name>
    <name type="common">Tapeworm</name>
    <dbReference type="NCBI Taxonomy" id="70667"/>
    <lineage>
        <taxon>Eukaryota</taxon>
        <taxon>Metazoa</taxon>
        <taxon>Spiralia</taxon>
        <taxon>Lophotrochozoa</taxon>
        <taxon>Platyhelminthes</taxon>
        <taxon>Cestoda</taxon>
        <taxon>Eucestoda</taxon>
        <taxon>Diphyllobothriidea</taxon>
        <taxon>Diphyllobothriidae</taxon>
        <taxon>Schistocephalus</taxon>
    </lineage>
</organism>
<evidence type="ECO:0000313" key="3">
    <source>
        <dbReference type="WBParaSite" id="SSLN_0000454501-mRNA-1"/>
    </source>
</evidence>
<name>A0A183SJK0_SCHSO</name>
<dbReference type="WBParaSite" id="SSLN_0000454501-mRNA-1">
    <property type="protein sequence ID" value="SSLN_0000454501-mRNA-1"/>
    <property type="gene ID" value="SSLN_0000454501"/>
</dbReference>
<sequence>MRPQPPASLPIGSVQLVYTGLRLVINERKVELQTNQKDINMYGQTLVGRIWPGHTGPQIRPISVSVSAVSHFLYGNLFFNTAWTRTLRVVVVLYVWRRKSHREDMHKFVRFPSTTSSDAYGVMRIDGII</sequence>
<dbReference type="EMBL" id="UYSU01032854">
    <property type="protein sequence ID" value="VDL90783.1"/>
    <property type="molecule type" value="Genomic_DNA"/>
</dbReference>
<reference evidence="1 2" key="2">
    <citation type="submission" date="2018-11" db="EMBL/GenBank/DDBJ databases">
        <authorList>
            <consortium name="Pathogen Informatics"/>
        </authorList>
    </citation>
    <scope>NUCLEOTIDE SEQUENCE [LARGE SCALE GENOMIC DNA]</scope>
    <source>
        <strain evidence="1 2">NST_G2</strain>
    </source>
</reference>
<accession>A0A183SJK0</accession>
<dbReference type="AlphaFoldDB" id="A0A183SJK0"/>
<proteinExistence type="predicted"/>
<reference evidence="3" key="1">
    <citation type="submission" date="2016-06" db="UniProtKB">
        <authorList>
            <consortium name="WormBaseParasite"/>
        </authorList>
    </citation>
    <scope>IDENTIFICATION</scope>
</reference>
<evidence type="ECO:0000313" key="1">
    <source>
        <dbReference type="EMBL" id="VDL90783.1"/>
    </source>
</evidence>
<gene>
    <name evidence="1" type="ORF">SSLN_LOCUS4398</name>
</gene>
<evidence type="ECO:0000313" key="2">
    <source>
        <dbReference type="Proteomes" id="UP000275846"/>
    </source>
</evidence>
<dbReference type="Proteomes" id="UP000275846">
    <property type="component" value="Unassembled WGS sequence"/>
</dbReference>
<keyword evidence="2" id="KW-1185">Reference proteome</keyword>
<protein>
    <submittedName>
        <fullName evidence="3">Reverse transcriptase</fullName>
    </submittedName>
</protein>